<sequence>MKNQIKYLYLIVLASGFVACSDLLEETPVSQPLAENSFKTEANAIAAIVGVYSSLQLEGVYGQSQLEFTTDETYAGSRVPRSGFNLFTFTADNIEVILPIWRDHYKGINRANLAISKIPNINMDVTKRNNLVAEAKFIRALLYFNLIRYFGDVPYKDSETTSFNNLNITRTPVATIYENIIEDLEYGVDHLKVKTAFLAGHATQDAAKTLLASVYLTRGSMAKRDNTGDGLADFDLAASYSKEVIDSNRYRLCPYFSDAFIVENKNNDEIVFDVQFKSPGLGVGNTIGINMGIASDASGVDNLISGGSQGAIRANPYHQYYYEKADSVRLQWTDARIKIVSATGKFTRLSAVDNEPVAAAKFRRYPVRSPNFVLQTSDYDVNWPIFRYAEVLLIYAEALNETSTSGPTQPAIDALNQLRSRARNINREGVHADVLPRTLTLQKSTGLADLTLDNPLVSSQAAFRDYIFYERSRELSTEGKRWFDLVRWGSLKTTLRNMVNKMTTKSLEAPVVQWPPLPSITQPAATTQNKWTKYWTGNNGQTEEWNKITEKVQDFHMLLPIPNSERLANPSIGPNNPGYN</sequence>
<evidence type="ECO:0000256" key="3">
    <source>
        <dbReference type="ARBA" id="ARBA00022729"/>
    </source>
</evidence>
<comment type="similarity">
    <text evidence="2">Belongs to the SusD family.</text>
</comment>
<keyword evidence="3" id="KW-0732">Signal</keyword>
<organism evidence="8 9">
    <name type="scientific">Flavobacterium myungsuense</name>
    <dbReference type="NCBI Taxonomy" id="651823"/>
    <lineage>
        <taxon>Bacteria</taxon>
        <taxon>Pseudomonadati</taxon>
        <taxon>Bacteroidota</taxon>
        <taxon>Flavobacteriia</taxon>
        <taxon>Flavobacteriales</taxon>
        <taxon>Flavobacteriaceae</taxon>
        <taxon>Flavobacterium</taxon>
    </lineage>
</organism>
<feature type="domain" description="SusD-like N-terminal" evidence="7">
    <location>
        <begin position="70"/>
        <end position="216"/>
    </location>
</feature>
<comment type="subcellular location">
    <subcellularLocation>
        <location evidence="1">Cell outer membrane</location>
    </subcellularLocation>
</comment>
<evidence type="ECO:0000259" key="6">
    <source>
        <dbReference type="Pfam" id="PF07980"/>
    </source>
</evidence>
<dbReference type="CDD" id="cd08977">
    <property type="entry name" value="SusD"/>
    <property type="match status" value="1"/>
</dbReference>
<dbReference type="PROSITE" id="PS51257">
    <property type="entry name" value="PROKAR_LIPOPROTEIN"/>
    <property type="match status" value="1"/>
</dbReference>
<dbReference type="Proteomes" id="UP001597051">
    <property type="component" value="Unassembled WGS sequence"/>
</dbReference>
<dbReference type="Gene3D" id="1.25.40.390">
    <property type="match status" value="1"/>
</dbReference>
<keyword evidence="5" id="KW-0998">Cell outer membrane</keyword>
<comment type="caution">
    <text evidence="8">The sequence shown here is derived from an EMBL/GenBank/DDBJ whole genome shotgun (WGS) entry which is preliminary data.</text>
</comment>
<evidence type="ECO:0000256" key="1">
    <source>
        <dbReference type="ARBA" id="ARBA00004442"/>
    </source>
</evidence>
<evidence type="ECO:0000256" key="4">
    <source>
        <dbReference type="ARBA" id="ARBA00023136"/>
    </source>
</evidence>
<accession>A0ABW3IZZ1</accession>
<evidence type="ECO:0000313" key="9">
    <source>
        <dbReference type="Proteomes" id="UP001597051"/>
    </source>
</evidence>
<keyword evidence="4" id="KW-0472">Membrane</keyword>
<dbReference type="InterPro" id="IPR033985">
    <property type="entry name" value="SusD-like_N"/>
</dbReference>
<dbReference type="RefSeq" id="WP_379753851.1">
    <property type="nucleotide sequence ID" value="NZ_JBHSYB010000011.1"/>
</dbReference>
<proteinExistence type="inferred from homology"/>
<evidence type="ECO:0000256" key="2">
    <source>
        <dbReference type="ARBA" id="ARBA00006275"/>
    </source>
</evidence>
<feature type="domain" description="RagB/SusD" evidence="6">
    <location>
        <begin position="378"/>
        <end position="579"/>
    </location>
</feature>
<dbReference type="Pfam" id="PF07980">
    <property type="entry name" value="SusD_RagB"/>
    <property type="match status" value="1"/>
</dbReference>
<name>A0ABW3IZZ1_9FLAO</name>
<gene>
    <name evidence="8" type="ORF">ACFQ0S_02735</name>
</gene>
<dbReference type="Pfam" id="PF14322">
    <property type="entry name" value="SusD-like_3"/>
    <property type="match status" value="1"/>
</dbReference>
<protein>
    <submittedName>
        <fullName evidence="8">RagB/SusD family nutrient uptake outer membrane protein</fullName>
    </submittedName>
</protein>
<evidence type="ECO:0000259" key="7">
    <source>
        <dbReference type="Pfam" id="PF14322"/>
    </source>
</evidence>
<dbReference type="SUPFAM" id="SSF48452">
    <property type="entry name" value="TPR-like"/>
    <property type="match status" value="1"/>
</dbReference>
<reference evidence="9" key="1">
    <citation type="journal article" date="2019" name="Int. J. Syst. Evol. Microbiol.">
        <title>The Global Catalogue of Microorganisms (GCM) 10K type strain sequencing project: providing services to taxonomists for standard genome sequencing and annotation.</title>
        <authorList>
            <consortium name="The Broad Institute Genomics Platform"/>
            <consortium name="The Broad Institute Genome Sequencing Center for Infectious Disease"/>
            <person name="Wu L."/>
            <person name="Ma J."/>
        </authorList>
    </citation>
    <scope>NUCLEOTIDE SEQUENCE [LARGE SCALE GENOMIC DNA]</scope>
    <source>
        <strain evidence="9">CECT 7649</strain>
    </source>
</reference>
<dbReference type="InterPro" id="IPR012944">
    <property type="entry name" value="SusD_RagB_dom"/>
</dbReference>
<keyword evidence="9" id="KW-1185">Reference proteome</keyword>
<evidence type="ECO:0000313" key="8">
    <source>
        <dbReference type="EMBL" id="MFD0983384.1"/>
    </source>
</evidence>
<evidence type="ECO:0000256" key="5">
    <source>
        <dbReference type="ARBA" id="ARBA00023237"/>
    </source>
</evidence>
<dbReference type="InterPro" id="IPR011990">
    <property type="entry name" value="TPR-like_helical_dom_sf"/>
</dbReference>
<dbReference type="EMBL" id="JBHTIZ010000006">
    <property type="protein sequence ID" value="MFD0983384.1"/>
    <property type="molecule type" value="Genomic_DNA"/>
</dbReference>